<dbReference type="GO" id="GO:0004385">
    <property type="term" value="F:GMP kinase activity"/>
    <property type="evidence" value="ECO:0007669"/>
    <property type="project" value="UniProtKB-EC"/>
</dbReference>
<dbReference type="Proteomes" id="UP001144204">
    <property type="component" value="Unassembled WGS sequence"/>
</dbReference>
<reference evidence="7" key="1">
    <citation type="submission" date="2022-07" db="EMBL/GenBank/DDBJ databases">
        <authorList>
            <person name="Kouya T."/>
            <person name="Ishiyama Y."/>
        </authorList>
    </citation>
    <scope>NUCLEOTIDE SEQUENCE</scope>
    <source>
        <strain evidence="7">WR16-4</strain>
    </source>
</reference>
<feature type="domain" description="Guanylate kinase-like" evidence="6">
    <location>
        <begin position="3"/>
        <end position="180"/>
    </location>
</feature>
<comment type="function">
    <text evidence="1">Essential for recycling GMP and indirectly, cGMP.</text>
</comment>
<keyword evidence="8" id="KW-1185">Reference proteome</keyword>
<evidence type="ECO:0000256" key="1">
    <source>
        <dbReference type="ARBA" id="ARBA00003531"/>
    </source>
</evidence>
<reference evidence="7" key="2">
    <citation type="journal article" date="2023" name="PLoS ONE">
        <title>Philodulcilactobacillus myokoensis gen. nov., sp. nov., a fructophilic, acidophilic, and agar-phobic lactic acid bacterium isolated from fermented vegetable extracts.</title>
        <authorList>
            <person name="Kouya T."/>
            <person name="Ishiyama Y."/>
            <person name="Ohashi S."/>
            <person name="Kumakubo R."/>
            <person name="Yamazaki T."/>
            <person name="Otaki T."/>
        </authorList>
    </citation>
    <scope>NUCLEOTIDE SEQUENCE</scope>
    <source>
        <strain evidence="7">WR16-4</strain>
    </source>
</reference>
<dbReference type="InterPro" id="IPR008145">
    <property type="entry name" value="GK/Ca_channel_bsu"/>
</dbReference>
<name>A0A9W6B0H7_9LACO</name>
<evidence type="ECO:0000256" key="5">
    <source>
        <dbReference type="ARBA" id="ARBA00048594"/>
    </source>
</evidence>
<dbReference type="Gene3D" id="3.40.50.300">
    <property type="entry name" value="P-loop containing nucleotide triphosphate hydrolases"/>
    <property type="match status" value="1"/>
</dbReference>
<evidence type="ECO:0000256" key="3">
    <source>
        <dbReference type="ARBA" id="ARBA00022679"/>
    </source>
</evidence>
<dbReference type="RefSeq" id="WP_286136036.1">
    <property type="nucleotide sequence ID" value="NZ_BRPL01000002.1"/>
</dbReference>
<evidence type="ECO:0000259" key="6">
    <source>
        <dbReference type="PROSITE" id="PS50052"/>
    </source>
</evidence>
<protein>
    <submittedName>
        <fullName evidence="7">Guanylate kinase</fullName>
    </submittedName>
</protein>
<dbReference type="PROSITE" id="PS50052">
    <property type="entry name" value="GUANYLATE_KINASE_2"/>
    <property type="match status" value="1"/>
</dbReference>
<evidence type="ECO:0000256" key="4">
    <source>
        <dbReference type="ARBA" id="ARBA00022777"/>
    </source>
</evidence>
<evidence type="ECO:0000256" key="2">
    <source>
        <dbReference type="ARBA" id="ARBA00005790"/>
    </source>
</evidence>
<comment type="caution">
    <text evidence="7">The sequence shown here is derived from an EMBL/GenBank/DDBJ whole genome shotgun (WGS) entry which is preliminary data.</text>
</comment>
<evidence type="ECO:0000313" key="8">
    <source>
        <dbReference type="Proteomes" id="UP001144204"/>
    </source>
</evidence>
<dbReference type="PANTHER" id="PTHR23117:SF13">
    <property type="entry name" value="GUANYLATE KINASE"/>
    <property type="match status" value="1"/>
</dbReference>
<dbReference type="SUPFAM" id="SSF52540">
    <property type="entry name" value="P-loop containing nucleoside triphosphate hydrolases"/>
    <property type="match status" value="1"/>
</dbReference>
<organism evidence="7 8">
    <name type="scientific">Philodulcilactobacillus myokoensis</name>
    <dbReference type="NCBI Taxonomy" id="2929573"/>
    <lineage>
        <taxon>Bacteria</taxon>
        <taxon>Bacillati</taxon>
        <taxon>Bacillota</taxon>
        <taxon>Bacilli</taxon>
        <taxon>Lactobacillales</taxon>
        <taxon>Lactobacillaceae</taxon>
        <taxon>Philodulcilactobacillus</taxon>
    </lineage>
</organism>
<sequence>MDKKIFIITGAAGTGKTTVCNYLCDHFKMARVITHTTRPPRKYEVNGRDYYFETAKSFAHHHFLESVQYDHHRYGSSYEGLDAAFRKSPRICIVLDTKGALTYLNQIHDLVTIIYLTASKHSLENRMIERGDDIDKIKNRLCSHENQRDQTLPNSLIGKATSIDNDNWARTRKVLNRLMQVKL</sequence>
<dbReference type="InterPro" id="IPR008144">
    <property type="entry name" value="Guanylate_kin-like_dom"/>
</dbReference>
<dbReference type="InterPro" id="IPR027417">
    <property type="entry name" value="P-loop_NTPase"/>
</dbReference>
<keyword evidence="4 7" id="KW-0418">Kinase</keyword>
<dbReference type="CDD" id="cd00071">
    <property type="entry name" value="GMPK"/>
    <property type="match status" value="1"/>
</dbReference>
<dbReference type="Pfam" id="PF00625">
    <property type="entry name" value="Guanylate_kin"/>
    <property type="match status" value="1"/>
</dbReference>
<dbReference type="SMART" id="SM00072">
    <property type="entry name" value="GuKc"/>
    <property type="match status" value="1"/>
</dbReference>
<keyword evidence="3" id="KW-0808">Transferase</keyword>
<comment type="catalytic activity">
    <reaction evidence="5">
        <text>GMP + ATP = GDP + ADP</text>
        <dbReference type="Rhea" id="RHEA:20780"/>
        <dbReference type="ChEBI" id="CHEBI:30616"/>
        <dbReference type="ChEBI" id="CHEBI:58115"/>
        <dbReference type="ChEBI" id="CHEBI:58189"/>
        <dbReference type="ChEBI" id="CHEBI:456216"/>
        <dbReference type="EC" id="2.7.4.8"/>
    </reaction>
</comment>
<accession>A0A9W6B0H7</accession>
<evidence type="ECO:0000313" key="7">
    <source>
        <dbReference type="EMBL" id="GLB46572.1"/>
    </source>
</evidence>
<dbReference type="GO" id="GO:0005829">
    <property type="term" value="C:cytosol"/>
    <property type="evidence" value="ECO:0007669"/>
    <property type="project" value="TreeGrafter"/>
</dbReference>
<dbReference type="EMBL" id="BRPL01000002">
    <property type="protein sequence ID" value="GLB46572.1"/>
    <property type="molecule type" value="Genomic_DNA"/>
</dbReference>
<proteinExistence type="inferred from homology"/>
<dbReference type="PANTHER" id="PTHR23117">
    <property type="entry name" value="GUANYLATE KINASE-RELATED"/>
    <property type="match status" value="1"/>
</dbReference>
<comment type="similarity">
    <text evidence="2">Belongs to the guanylate kinase family.</text>
</comment>
<gene>
    <name evidence="7" type="primary">gmk2</name>
    <name evidence="7" type="ORF">WR164_05510</name>
</gene>
<dbReference type="AlphaFoldDB" id="A0A9W6B0H7"/>